<keyword evidence="3 7" id="KW-0808">Transferase</keyword>
<accession>A0A7K1LAK7</accession>
<evidence type="ECO:0000313" key="8">
    <source>
        <dbReference type="Proteomes" id="UP000432015"/>
    </source>
</evidence>
<sequence>MREVLPALGITADLIVADPPYAETSLAWDRWPDGWPALAATASSSMWCFGSMRMLLHRRDEFADWQLSQDVVWEKTAGSSPATDRFKRVHEIATHWYRGEWRGVHHATPRHVPPGGARSHTQPGEKVAKRGPRAEHLGVYGTGTWVDDGTRYMTSVIACKNLRGFAIHPTEKPVGILRPLIEYGCPPGGLVVDPFAGSGSTLDAARLIGRRAIGVEWHEPYVEAAARRLAQAPLELA</sequence>
<name>A0A7K1LAK7_9ACTN</name>
<dbReference type="Gene3D" id="3.40.50.150">
    <property type="entry name" value="Vaccinia Virus protein VP39"/>
    <property type="match status" value="1"/>
</dbReference>
<evidence type="ECO:0000259" key="6">
    <source>
        <dbReference type="Pfam" id="PF01555"/>
    </source>
</evidence>
<evidence type="ECO:0000313" key="7">
    <source>
        <dbReference type="EMBL" id="MUN41471.1"/>
    </source>
</evidence>
<evidence type="ECO:0000256" key="5">
    <source>
        <dbReference type="SAM" id="MobiDB-lite"/>
    </source>
</evidence>
<dbReference type="GO" id="GO:0003677">
    <property type="term" value="F:DNA binding"/>
    <property type="evidence" value="ECO:0007669"/>
    <property type="project" value="InterPro"/>
</dbReference>
<proteinExistence type="inferred from homology"/>
<organism evidence="7 8">
    <name type="scientific">Actinomadura litoris</name>
    <dbReference type="NCBI Taxonomy" id="2678616"/>
    <lineage>
        <taxon>Bacteria</taxon>
        <taxon>Bacillati</taxon>
        <taxon>Actinomycetota</taxon>
        <taxon>Actinomycetes</taxon>
        <taxon>Streptosporangiales</taxon>
        <taxon>Thermomonosporaceae</taxon>
        <taxon>Actinomadura</taxon>
    </lineage>
</organism>
<dbReference type="InterPro" id="IPR001091">
    <property type="entry name" value="RM_Methyltransferase"/>
</dbReference>
<feature type="domain" description="DNA methylase N-4/N-6" evidence="6">
    <location>
        <begin position="13"/>
        <end position="226"/>
    </location>
</feature>
<evidence type="ECO:0000256" key="2">
    <source>
        <dbReference type="ARBA" id="ARBA00022603"/>
    </source>
</evidence>
<dbReference type="InterPro" id="IPR002941">
    <property type="entry name" value="DNA_methylase_N4/N6"/>
</dbReference>
<keyword evidence="8" id="KW-1185">Reference proteome</keyword>
<dbReference type="EC" id="2.1.1.-" evidence="4"/>
<keyword evidence="2 7" id="KW-0489">Methyltransferase</keyword>
<reference evidence="7 8" key="1">
    <citation type="submission" date="2019-11" db="EMBL/GenBank/DDBJ databases">
        <authorList>
            <person name="Cao P."/>
        </authorList>
    </citation>
    <scope>NUCLEOTIDE SEQUENCE [LARGE SCALE GENOMIC DNA]</scope>
    <source>
        <strain evidence="7 8">NEAU-AAG5</strain>
    </source>
</reference>
<dbReference type="AlphaFoldDB" id="A0A7K1LAK7"/>
<dbReference type="InterPro" id="IPR002052">
    <property type="entry name" value="DNA_methylase_N6_adenine_CS"/>
</dbReference>
<dbReference type="SUPFAM" id="SSF53335">
    <property type="entry name" value="S-adenosyl-L-methionine-dependent methyltransferases"/>
    <property type="match status" value="1"/>
</dbReference>
<dbReference type="PRINTS" id="PR00508">
    <property type="entry name" value="S21N4MTFRASE"/>
</dbReference>
<dbReference type="PROSITE" id="PS00092">
    <property type="entry name" value="N6_MTASE"/>
    <property type="match status" value="1"/>
</dbReference>
<dbReference type="GO" id="GO:0008170">
    <property type="term" value="F:N-methyltransferase activity"/>
    <property type="evidence" value="ECO:0007669"/>
    <property type="project" value="InterPro"/>
</dbReference>
<dbReference type="GO" id="GO:0032259">
    <property type="term" value="P:methylation"/>
    <property type="evidence" value="ECO:0007669"/>
    <property type="project" value="UniProtKB-KW"/>
</dbReference>
<dbReference type="EMBL" id="WOFH01000014">
    <property type="protein sequence ID" value="MUN41471.1"/>
    <property type="molecule type" value="Genomic_DNA"/>
</dbReference>
<gene>
    <name evidence="7" type="ORF">GNZ18_33490</name>
</gene>
<comment type="caution">
    <text evidence="7">The sequence shown here is derived from an EMBL/GenBank/DDBJ whole genome shotgun (WGS) entry which is preliminary data.</text>
</comment>
<comment type="similarity">
    <text evidence="1 4">Belongs to the N(4)/N(6)-methyltransferase family.</text>
</comment>
<evidence type="ECO:0000256" key="3">
    <source>
        <dbReference type="ARBA" id="ARBA00022679"/>
    </source>
</evidence>
<evidence type="ECO:0000256" key="1">
    <source>
        <dbReference type="ARBA" id="ARBA00006594"/>
    </source>
</evidence>
<dbReference type="InterPro" id="IPR029063">
    <property type="entry name" value="SAM-dependent_MTases_sf"/>
</dbReference>
<dbReference type="Pfam" id="PF01555">
    <property type="entry name" value="N6_N4_Mtase"/>
    <property type="match status" value="1"/>
</dbReference>
<feature type="region of interest" description="Disordered" evidence="5">
    <location>
        <begin position="107"/>
        <end position="131"/>
    </location>
</feature>
<protein>
    <recommendedName>
        <fullName evidence="4">Methyltransferase</fullName>
        <ecNumber evidence="4">2.1.1.-</ecNumber>
    </recommendedName>
</protein>
<evidence type="ECO:0000256" key="4">
    <source>
        <dbReference type="RuleBase" id="RU362026"/>
    </source>
</evidence>
<dbReference type="Proteomes" id="UP000432015">
    <property type="component" value="Unassembled WGS sequence"/>
</dbReference>